<evidence type="ECO:0000256" key="2">
    <source>
        <dbReference type="RuleBase" id="RU003616"/>
    </source>
</evidence>
<gene>
    <name evidence="6" type="primary">LOC102805184</name>
</gene>
<evidence type="ECO:0000256" key="3">
    <source>
        <dbReference type="SAM" id="MobiDB-lite"/>
    </source>
</evidence>
<dbReference type="PANTHER" id="PTHR45640">
    <property type="entry name" value="HEAT SHOCK PROTEIN HSP-12.2-RELATED"/>
    <property type="match status" value="1"/>
</dbReference>
<protein>
    <submittedName>
        <fullName evidence="6">Uncharacterized protein LOC102805184</fullName>
    </submittedName>
</protein>
<evidence type="ECO:0000313" key="6">
    <source>
        <dbReference type="RefSeq" id="XP_006825006.1"/>
    </source>
</evidence>
<feature type="domain" description="SHSP" evidence="4">
    <location>
        <begin position="86"/>
        <end position="196"/>
    </location>
</feature>
<reference evidence="6" key="1">
    <citation type="submission" date="2025-08" db="UniProtKB">
        <authorList>
            <consortium name="RefSeq"/>
        </authorList>
    </citation>
    <scope>IDENTIFICATION</scope>
    <source>
        <tissue evidence="6">Testes</tissue>
    </source>
</reference>
<comment type="similarity">
    <text evidence="1 2">Belongs to the small heat shock protein (HSP20) family.</text>
</comment>
<proteinExistence type="inferred from homology"/>
<evidence type="ECO:0000256" key="1">
    <source>
        <dbReference type="PROSITE-ProRule" id="PRU00285"/>
    </source>
</evidence>
<dbReference type="SUPFAM" id="SSF49764">
    <property type="entry name" value="HSP20-like chaperones"/>
    <property type="match status" value="1"/>
</dbReference>
<dbReference type="CDD" id="cd06526">
    <property type="entry name" value="metazoan_ACD"/>
    <property type="match status" value="1"/>
</dbReference>
<dbReference type="InterPro" id="IPR008978">
    <property type="entry name" value="HSP20-like_chaperone"/>
</dbReference>
<sequence length="239" mass="26650">MACFIVPTTYHRQFPVNPILRRRFHPYQIPGQALANAMLEDIVKLNASCDNCLCQYGSPRLAKRKHLAKRTLTKQTEKDGKKELYSEPVTELDNLEQSLIEPSNFKLAVEVGNVSPDDLNAKLSDGVLTVTGKSMEADIDGNVKSMYSFTREFTLPEDVDVDSLTSKLTADGVLTFEAPFLTLGGPTERYLPITVDKTDVAKEPASNKLNEETKPETELSQLQESLTHEEKHNVADAEH</sequence>
<dbReference type="GeneID" id="102805184"/>
<keyword evidence="5" id="KW-1185">Reference proteome</keyword>
<dbReference type="Proteomes" id="UP000694865">
    <property type="component" value="Unplaced"/>
</dbReference>
<evidence type="ECO:0000259" key="4">
    <source>
        <dbReference type="PROSITE" id="PS01031"/>
    </source>
</evidence>
<name>A0ABM0MYB5_SACKO</name>
<dbReference type="PROSITE" id="PS01031">
    <property type="entry name" value="SHSP"/>
    <property type="match status" value="1"/>
</dbReference>
<feature type="region of interest" description="Disordered" evidence="3">
    <location>
        <begin position="199"/>
        <end position="239"/>
    </location>
</feature>
<dbReference type="InterPro" id="IPR002068">
    <property type="entry name" value="A-crystallin/Hsp20_dom"/>
</dbReference>
<dbReference type="RefSeq" id="XP_006825006.1">
    <property type="nucleotide sequence ID" value="XM_006824943.1"/>
</dbReference>
<evidence type="ECO:0000313" key="5">
    <source>
        <dbReference type="Proteomes" id="UP000694865"/>
    </source>
</evidence>
<organism evidence="5 6">
    <name type="scientific">Saccoglossus kowalevskii</name>
    <name type="common">Acorn worm</name>
    <dbReference type="NCBI Taxonomy" id="10224"/>
    <lineage>
        <taxon>Eukaryota</taxon>
        <taxon>Metazoa</taxon>
        <taxon>Hemichordata</taxon>
        <taxon>Enteropneusta</taxon>
        <taxon>Harrimaniidae</taxon>
        <taxon>Saccoglossus</taxon>
    </lineage>
</organism>
<feature type="compositionally biased region" description="Basic and acidic residues" evidence="3">
    <location>
        <begin position="226"/>
        <end position="239"/>
    </location>
</feature>
<dbReference type="Pfam" id="PF00011">
    <property type="entry name" value="HSP20"/>
    <property type="match status" value="1"/>
</dbReference>
<dbReference type="InterPro" id="IPR001436">
    <property type="entry name" value="Alpha-crystallin/sHSP_animal"/>
</dbReference>
<dbReference type="PANTHER" id="PTHR45640:SF26">
    <property type="entry name" value="RE23625P"/>
    <property type="match status" value="1"/>
</dbReference>
<dbReference type="Gene3D" id="2.60.40.790">
    <property type="match status" value="1"/>
</dbReference>
<dbReference type="PRINTS" id="PR00299">
    <property type="entry name" value="ACRYSTALLIN"/>
</dbReference>
<accession>A0ABM0MYB5</accession>